<evidence type="ECO:0000256" key="14">
    <source>
        <dbReference type="SAM" id="Phobius"/>
    </source>
</evidence>
<dbReference type="OrthoDB" id="2276068at2759"/>
<dbReference type="GO" id="GO:0006487">
    <property type="term" value="P:protein N-linked glycosylation"/>
    <property type="evidence" value="ECO:0007669"/>
    <property type="project" value="TreeGrafter"/>
</dbReference>
<keyword evidence="5" id="KW-0328">Glycosyltransferase</keyword>
<dbReference type="GO" id="GO:0005789">
    <property type="term" value="C:endoplasmic reticulum membrane"/>
    <property type="evidence" value="ECO:0007669"/>
    <property type="project" value="UniProtKB-SubCell"/>
</dbReference>
<reference evidence="17 18" key="1">
    <citation type="submission" date="2015-08" db="EMBL/GenBank/DDBJ databases">
        <title>Next Generation Sequencing and Analysis of the Genome of Puccinia sorghi L Schw, the Causal Agent of Maize Common Rust.</title>
        <authorList>
            <person name="Rochi L."/>
            <person name="Burguener G."/>
            <person name="Darino M."/>
            <person name="Turjanski A."/>
            <person name="Kreff E."/>
            <person name="Dieguez M.J."/>
            <person name="Sacco F."/>
        </authorList>
    </citation>
    <scope>NUCLEOTIDE SEQUENCE [LARGE SCALE GENOMIC DNA]</scope>
    <source>
        <strain evidence="17 18">RO10H11247</strain>
    </source>
</reference>
<evidence type="ECO:0000256" key="1">
    <source>
        <dbReference type="ARBA" id="ARBA00004389"/>
    </source>
</evidence>
<comment type="catalytic activity">
    <reaction evidence="13">
        <text>an alpha-D-Man-(1-&gt;3)-[alpha-D-Man-(1-&gt;6)]-beta-D-Man-(1-&gt;4)-beta-D-GlcNAc-(1-&gt;4)-alpha-D-GlcNAc-diphospho-di-trans,poly-cis-dolichol + 2 GDP-alpha-D-mannose = an alpha-D-Man-(1-&gt;2)-alpha-D-Man-(1-&gt;2)-alpha-D-Man-(1-&gt;3)-[alpha-D-Man-(1-&gt;6)]-beta-D-Man-(1-&gt;4)-beta-D-GlcNAc-(1-&gt;4)-alpha-D-GlcNAc-diphospho-di-trans,poly-cis-dolichol + 2 GDP + 2 H(+)</text>
        <dbReference type="Rhea" id="RHEA:29523"/>
        <dbReference type="Rhea" id="RHEA-COMP:19515"/>
        <dbReference type="Rhea" id="RHEA-COMP:19516"/>
        <dbReference type="ChEBI" id="CHEBI:15378"/>
        <dbReference type="ChEBI" id="CHEBI:57527"/>
        <dbReference type="ChEBI" id="CHEBI:58189"/>
        <dbReference type="ChEBI" id="CHEBI:132511"/>
        <dbReference type="ChEBI" id="CHEBI:132515"/>
        <dbReference type="EC" id="2.4.1.131"/>
    </reaction>
    <physiologicalReaction direction="left-to-right" evidence="13">
        <dbReference type="Rhea" id="RHEA:29524"/>
    </physiologicalReaction>
</comment>
<proteinExistence type="predicted"/>
<evidence type="ECO:0000256" key="5">
    <source>
        <dbReference type="ARBA" id="ARBA00022676"/>
    </source>
</evidence>
<evidence type="ECO:0000256" key="12">
    <source>
        <dbReference type="ARBA" id="ARBA00032515"/>
    </source>
</evidence>
<feature type="domain" description="Glycosyl transferase family 1" evidence="15">
    <location>
        <begin position="365"/>
        <end position="496"/>
    </location>
</feature>
<protein>
    <recommendedName>
        <fullName evidence="4">GDP-Man:Man(3)GlcNAc(2)-PP-Dol alpha-1,2-mannosyltransferase</fullName>
        <ecNumber evidence="3">2.4.1.131</ecNumber>
    </recommendedName>
    <alternativeName>
        <fullName evidence="11">Asparagine-linked glycosylation protein 11</fullName>
    </alternativeName>
    <alternativeName>
        <fullName evidence="12">Glycolipid 2-alpha-mannosyltransferase</fullName>
    </alternativeName>
</protein>
<keyword evidence="10 14" id="KW-0472">Membrane</keyword>
<dbReference type="GO" id="GO:0004377">
    <property type="term" value="F:GDP-Man:Man(3)GlcNAc(2)-PP-Dol alpha-1,2-mannosyltransferase activity"/>
    <property type="evidence" value="ECO:0007669"/>
    <property type="project" value="UniProtKB-EC"/>
</dbReference>
<name>A0A0L6UD79_9BASI</name>
<dbReference type="Pfam" id="PF15924">
    <property type="entry name" value="ALG11_N"/>
    <property type="match status" value="2"/>
</dbReference>
<dbReference type="EC" id="2.4.1.131" evidence="3"/>
<evidence type="ECO:0000256" key="9">
    <source>
        <dbReference type="ARBA" id="ARBA00022989"/>
    </source>
</evidence>
<comment type="pathway">
    <text evidence="2">Protein modification; protein glycosylation.</text>
</comment>
<dbReference type="InterPro" id="IPR031814">
    <property type="entry name" value="ALG11_N"/>
</dbReference>
<dbReference type="STRING" id="27349.A0A0L6UD79"/>
<evidence type="ECO:0000256" key="8">
    <source>
        <dbReference type="ARBA" id="ARBA00022824"/>
    </source>
</evidence>
<organism evidence="17 18">
    <name type="scientific">Puccinia sorghi</name>
    <dbReference type="NCBI Taxonomy" id="27349"/>
    <lineage>
        <taxon>Eukaryota</taxon>
        <taxon>Fungi</taxon>
        <taxon>Dikarya</taxon>
        <taxon>Basidiomycota</taxon>
        <taxon>Pucciniomycotina</taxon>
        <taxon>Pucciniomycetes</taxon>
        <taxon>Pucciniales</taxon>
        <taxon>Pucciniaceae</taxon>
        <taxon>Puccinia</taxon>
    </lineage>
</organism>
<keyword evidence="6" id="KW-0808">Transferase</keyword>
<dbReference type="AlphaFoldDB" id="A0A0L6UD79"/>
<evidence type="ECO:0000256" key="10">
    <source>
        <dbReference type="ARBA" id="ARBA00023136"/>
    </source>
</evidence>
<evidence type="ECO:0000259" key="15">
    <source>
        <dbReference type="Pfam" id="PF00534"/>
    </source>
</evidence>
<dbReference type="SUPFAM" id="SSF53756">
    <property type="entry name" value="UDP-Glycosyltransferase/glycogen phosphorylase"/>
    <property type="match status" value="1"/>
</dbReference>
<evidence type="ECO:0000256" key="13">
    <source>
        <dbReference type="ARBA" id="ARBA00045065"/>
    </source>
</evidence>
<dbReference type="Pfam" id="PF00534">
    <property type="entry name" value="Glycos_transf_1"/>
    <property type="match status" value="1"/>
</dbReference>
<accession>A0A0L6UD79</accession>
<evidence type="ECO:0000256" key="2">
    <source>
        <dbReference type="ARBA" id="ARBA00004922"/>
    </source>
</evidence>
<evidence type="ECO:0000313" key="17">
    <source>
        <dbReference type="EMBL" id="KNZ46498.1"/>
    </source>
</evidence>
<dbReference type="EMBL" id="LAVV01012617">
    <property type="protein sequence ID" value="KNZ46498.1"/>
    <property type="molecule type" value="Genomic_DNA"/>
</dbReference>
<dbReference type="Gene3D" id="3.40.50.2000">
    <property type="entry name" value="Glycogen Phosphorylase B"/>
    <property type="match status" value="1"/>
</dbReference>
<gene>
    <name evidence="17" type="ORF">VP01_720g5</name>
</gene>
<keyword evidence="18" id="KW-1185">Reference proteome</keyword>
<evidence type="ECO:0000256" key="3">
    <source>
        <dbReference type="ARBA" id="ARBA00012645"/>
    </source>
</evidence>
<feature type="domain" description="ALG11 mannosyltransferase N-terminal" evidence="16">
    <location>
        <begin position="61"/>
        <end position="119"/>
    </location>
</feature>
<comment type="subcellular location">
    <subcellularLocation>
        <location evidence="1">Endoplasmic reticulum membrane</location>
        <topology evidence="1">Single-pass membrane protein</topology>
    </subcellularLocation>
</comment>
<dbReference type="VEuPathDB" id="FungiDB:VP01_720g5"/>
<comment type="caution">
    <text evidence="17">The sequence shown here is derived from an EMBL/GenBank/DDBJ whole genome shotgun (WGS) entry which is preliminary data.</text>
</comment>
<evidence type="ECO:0000256" key="6">
    <source>
        <dbReference type="ARBA" id="ARBA00022679"/>
    </source>
</evidence>
<sequence length="595" mass="67315">MTSLLFLLIFSFLSISIYLNFLLINYLRKYYVALLQRRNLEKRARLLSMIGVKKEDHSKKLIIGFLHPYWYLNAGGGGERVLWTAVALHQRTQPETICAIYTGDLNVSKPEIIQKVKVRILRLALGSHSTPPPCSSSLSKLALSSRQPPGPVSPCSASLSEVSYWDTRHFLRSYLTSTLVYNLLLCSKLEYTMGYAFTYPVFRLLTHIPVGAYVHYPMISNDMLKRVSRRSSAHNNSSTISKSLVLSYAKLIYYILFAELYSLCLRQAHLIMVNSTWTKNHIDRLLKPWLHRDAIEEEEAPSMSTQDSSSNLISKPDGPLRLRLVHRDGRVESSKSKKGGLQKGKKYGKATVVYPPCDVQSFSEFPIGSREYTILSISQFRPEKDQATQIVAFAEFFRELKADDHPLRSELKLVLAGSCRDEADRLRVESLKELAAHLGVTEAVQFMVNVSWEELKQLLQHSLVGISTMVDEHFGISIVEFMAAGLIPLVHRSGGPLLDIVVPLLEEEGDKDGEERRTGFHAEGAASYAHQLAYIFRDLSVADRARIQLAARRQALLKFNTSLFENLWLRQFRLLLLLSPANRQSINLSPSDSSP</sequence>
<feature type="domain" description="ALG11 mannosyltransferase N-terminal" evidence="16">
    <location>
        <begin position="192"/>
        <end position="285"/>
    </location>
</feature>
<dbReference type="InterPro" id="IPR001296">
    <property type="entry name" value="Glyco_trans_1"/>
</dbReference>
<keyword evidence="9 14" id="KW-1133">Transmembrane helix</keyword>
<keyword evidence="7 14" id="KW-0812">Transmembrane</keyword>
<dbReference type="FunFam" id="3.40.50.2000:FF:000256">
    <property type="entry name" value="GDP-Man:Man(3)GlcNAc(2)-PP-Dol alpha-1,2-mannosyltransferase"/>
    <property type="match status" value="1"/>
</dbReference>
<dbReference type="PANTHER" id="PTHR45919:SF1">
    <property type="entry name" value="GDP-MAN:MAN(3)GLCNAC(2)-PP-DOL ALPHA-1,2-MANNOSYLTRANSFERASE"/>
    <property type="match status" value="1"/>
</dbReference>
<evidence type="ECO:0000256" key="11">
    <source>
        <dbReference type="ARBA" id="ARBA00032060"/>
    </source>
</evidence>
<evidence type="ECO:0000259" key="16">
    <source>
        <dbReference type="Pfam" id="PF15924"/>
    </source>
</evidence>
<dbReference type="PANTHER" id="PTHR45919">
    <property type="entry name" value="GDP-MAN:MAN(3)GLCNAC(2)-PP-DOL ALPHA-1,2-MANNOSYLTRANSFERASE"/>
    <property type="match status" value="1"/>
</dbReference>
<feature type="transmembrane region" description="Helical" evidence="14">
    <location>
        <begin position="6"/>
        <end position="27"/>
    </location>
</feature>
<evidence type="ECO:0000313" key="18">
    <source>
        <dbReference type="Proteomes" id="UP000037035"/>
    </source>
</evidence>
<evidence type="ECO:0000256" key="4">
    <source>
        <dbReference type="ARBA" id="ARBA00022018"/>
    </source>
</evidence>
<dbReference type="InterPro" id="IPR038013">
    <property type="entry name" value="ALG11"/>
</dbReference>
<keyword evidence="8" id="KW-0256">Endoplasmic reticulum</keyword>
<evidence type="ECO:0000256" key="7">
    <source>
        <dbReference type="ARBA" id="ARBA00022692"/>
    </source>
</evidence>
<dbReference type="Proteomes" id="UP000037035">
    <property type="component" value="Unassembled WGS sequence"/>
</dbReference>